<dbReference type="Proteomes" id="UP000772434">
    <property type="component" value="Unassembled WGS sequence"/>
</dbReference>
<accession>A0A9P5UBW3</accession>
<dbReference type="OrthoDB" id="6247875at2759"/>
<proteinExistence type="predicted"/>
<evidence type="ECO:0000256" key="2">
    <source>
        <dbReference type="ARBA" id="ARBA00023163"/>
    </source>
</evidence>
<keyword evidence="2" id="KW-0804">Transcription</keyword>
<dbReference type="GO" id="GO:0000978">
    <property type="term" value="F:RNA polymerase II cis-regulatory region sequence-specific DNA binding"/>
    <property type="evidence" value="ECO:0007669"/>
    <property type="project" value="TreeGrafter"/>
</dbReference>
<organism evidence="6 7">
    <name type="scientific">Rhodocollybia butyracea</name>
    <dbReference type="NCBI Taxonomy" id="206335"/>
    <lineage>
        <taxon>Eukaryota</taxon>
        <taxon>Fungi</taxon>
        <taxon>Dikarya</taxon>
        <taxon>Basidiomycota</taxon>
        <taxon>Agaricomycotina</taxon>
        <taxon>Agaricomycetes</taxon>
        <taxon>Agaricomycetidae</taxon>
        <taxon>Agaricales</taxon>
        <taxon>Marasmiineae</taxon>
        <taxon>Omphalotaceae</taxon>
        <taxon>Rhodocollybia</taxon>
    </lineage>
</organism>
<dbReference type="SMART" id="SM00398">
    <property type="entry name" value="HMG"/>
    <property type="match status" value="1"/>
</dbReference>
<feature type="region of interest" description="Disordered" evidence="4">
    <location>
        <begin position="126"/>
        <end position="160"/>
    </location>
</feature>
<feature type="domain" description="HMG box" evidence="5">
    <location>
        <begin position="23"/>
        <end position="86"/>
    </location>
</feature>
<feature type="compositionally biased region" description="Polar residues" evidence="4">
    <location>
        <begin position="101"/>
        <end position="113"/>
    </location>
</feature>
<reference evidence="6" key="1">
    <citation type="submission" date="2020-11" db="EMBL/GenBank/DDBJ databases">
        <authorList>
            <consortium name="DOE Joint Genome Institute"/>
            <person name="Ahrendt S."/>
            <person name="Riley R."/>
            <person name="Andreopoulos W."/>
            <person name="Labutti K."/>
            <person name="Pangilinan J."/>
            <person name="Ruiz-Duenas F.J."/>
            <person name="Barrasa J.M."/>
            <person name="Sanchez-Garcia M."/>
            <person name="Camarero S."/>
            <person name="Miyauchi S."/>
            <person name="Serrano A."/>
            <person name="Linde D."/>
            <person name="Babiker R."/>
            <person name="Drula E."/>
            <person name="Ayuso-Fernandez I."/>
            <person name="Pacheco R."/>
            <person name="Padilla G."/>
            <person name="Ferreira P."/>
            <person name="Barriuso J."/>
            <person name="Kellner H."/>
            <person name="Castanera R."/>
            <person name="Alfaro M."/>
            <person name="Ramirez L."/>
            <person name="Pisabarro A.G."/>
            <person name="Kuo A."/>
            <person name="Tritt A."/>
            <person name="Lipzen A."/>
            <person name="He G."/>
            <person name="Yan M."/>
            <person name="Ng V."/>
            <person name="Cullen D."/>
            <person name="Martin F."/>
            <person name="Rosso M.-N."/>
            <person name="Henrissat B."/>
            <person name="Hibbett D."/>
            <person name="Martinez A.T."/>
            <person name="Grigoriev I.V."/>
        </authorList>
    </citation>
    <scope>NUCLEOTIDE SEQUENCE</scope>
    <source>
        <strain evidence="6">AH 40177</strain>
    </source>
</reference>
<dbReference type="PROSITE" id="PS50118">
    <property type="entry name" value="HMG_BOX_2"/>
    <property type="match status" value="1"/>
</dbReference>
<feature type="DNA-binding region" description="HMG box" evidence="3">
    <location>
        <begin position="23"/>
        <end position="86"/>
    </location>
</feature>
<keyword evidence="7" id="KW-1185">Reference proteome</keyword>
<dbReference type="Gene3D" id="1.10.30.10">
    <property type="entry name" value="High mobility group box domain"/>
    <property type="match status" value="1"/>
</dbReference>
<dbReference type="PANTHER" id="PTHR10270">
    <property type="entry name" value="SOX TRANSCRIPTION FACTOR"/>
    <property type="match status" value="1"/>
</dbReference>
<feature type="compositionally biased region" description="Polar residues" evidence="4">
    <location>
        <begin position="146"/>
        <end position="155"/>
    </location>
</feature>
<dbReference type="PANTHER" id="PTHR10270:SF161">
    <property type="entry name" value="SEX-DETERMINING REGION Y PROTEIN"/>
    <property type="match status" value="1"/>
</dbReference>
<dbReference type="EMBL" id="JADNRY010000017">
    <property type="protein sequence ID" value="KAF9073486.1"/>
    <property type="molecule type" value="Genomic_DNA"/>
</dbReference>
<feature type="region of interest" description="Disordered" evidence="4">
    <location>
        <begin position="90"/>
        <end position="113"/>
    </location>
</feature>
<protein>
    <recommendedName>
        <fullName evidence="5">HMG box domain-containing protein</fullName>
    </recommendedName>
</protein>
<feature type="region of interest" description="Disordered" evidence="4">
    <location>
        <begin position="1"/>
        <end position="24"/>
    </location>
</feature>
<gene>
    <name evidence="6" type="ORF">BDP27DRAFT_1416975</name>
</gene>
<dbReference type="InterPro" id="IPR036910">
    <property type="entry name" value="HMG_box_dom_sf"/>
</dbReference>
<evidence type="ECO:0000313" key="7">
    <source>
        <dbReference type="Proteomes" id="UP000772434"/>
    </source>
</evidence>
<evidence type="ECO:0000259" key="5">
    <source>
        <dbReference type="PROSITE" id="PS50118"/>
    </source>
</evidence>
<dbReference type="GO" id="GO:0001228">
    <property type="term" value="F:DNA-binding transcription activator activity, RNA polymerase II-specific"/>
    <property type="evidence" value="ECO:0007669"/>
    <property type="project" value="TreeGrafter"/>
</dbReference>
<dbReference type="SUPFAM" id="SSF47095">
    <property type="entry name" value="HMG-box"/>
    <property type="match status" value="1"/>
</dbReference>
<evidence type="ECO:0000313" key="6">
    <source>
        <dbReference type="EMBL" id="KAF9073486.1"/>
    </source>
</evidence>
<dbReference type="InterPro" id="IPR009071">
    <property type="entry name" value="HMG_box_dom"/>
</dbReference>
<sequence length="247" mass="27486">MPNAAAKNSALHHPSHNSTVEHIPRPPNAWILFLQDRARSKTRQKGNFPQCCSVEWNNKTDDEQQVYYVRAEEKKIEHARLYPDYIFQPRRNKATDRDDGVSTSRPLNVDSSFPQTVITPHTLRNPLDAEMNRSTRCRPISLPGSDESSSPTSRGSAPLVTKDSAAQDLYSSLQLLIDCTCDISLLTDIQPFDVICDNPGLSDSGVALITTRPHLPSVPYTTGNKGVNTSPRHKRRSNQSLPAAICQ</sequence>
<evidence type="ECO:0000256" key="3">
    <source>
        <dbReference type="PROSITE-ProRule" id="PRU00267"/>
    </source>
</evidence>
<comment type="caution">
    <text evidence="6">The sequence shown here is derived from an EMBL/GenBank/DDBJ whole genome shotgun (WGS) entry which is preliminary data.</text>
</comment>
<dbReference type="GO" id="GO:0030154">
    <property type="term" value="P:cell differentiation"/>
    <property type="evidence" value="ECO:0007669"/>
    <property type="project" value="TreeGrafter"/>
</dbReference>
<dbReference type="CDD" id="cd01389">
    <property type="entry name" value="HMG-box_ROX1-like"/>
    <property type="match status" value="1"/>
</dbReference>
<keyword evidence="3" id="KW-0539">Nucleus</keyword>
<feature type="region of interest" description="Disordered" evidence="4">
    <location>
        <begin position="217"/>
        <end position="247"/>
    </location>
</feature>
<dbReference type="GO" id="GO:0005634">
    <property type="term" value="C:nucleus"/>
    <property type="evidence" value="ECO:0007669"/>
    <property type="project" value="UniProtKB-UniRule"/>
</dbReference>
<keyword evidence="1 3" id="KW-0238">DNA-binding</keyword>
<dbReference type="InterPro" id="IPR050140">
    <property type="entry name" value="SRY-related_HMG-box_TF-like"/>
</dbReference>
<evidence type="ECO:0000256" key="4">
    <source>
        <dbReference type="SAM" id="MobiDB-lite"/>
    </source>
</evidence>
<evidence type="ECO:0000256" key="1">
    <source>
        <dbReference type="ARBA" id="ARBA00023125"/>
    </source>
</evidence>
<name>A0A9P5UBW3_9AGAR</name>
<dbReference type="AlphaFoldDB" id="A0A9P5UBW3"/>
<feature type="compositionally biased region" description="Polar residues" evidence="4">
    <location>
        <begin position="219"/>
        <end position="230"/>
    </location>
</feature>